<name>A0A974PNY5_9HYPH</name>
<dbReference type="Gene3D" id="3.40.190.10">
    <property type="entry name" value="Periplasmic binding protein-like II"/>
    <property type="match status" value="2"/>
</dbReference>
<comment type="subcellular location">
    <subcellularLocation>
        <location evidence="1">Periplasm</location>
    </subcellularLocation>
</comment>
<feature type="chain" id="PRO_5037306691" evidence="4">
    <location>
        <begin position="29"/>
        <end position="330"/>
    </location>
</feature>
<sequence length="330" mass="35793">MTILQKTVRAAVTAAVLALSAAVAPASAEPTKITIGTGVDPSFSAYYVAKLAGIFEKNDLNVQLNTGPSGSAMVAFVIQNQIQSAFGAEQAGIQNFNIDPNVVVAAEGALMGQWYGMVARGYTSIDQLKGKRIGVARGSGSEVFWLAMVDKLKLNPKDYTIVQVEAPEMIAAMERGNIDAFTSWEPWLTRAVKAIPDTKVVVNSDGILSPRVYVYVNKGWAEKNKPAAVAFMRSMVEASDLITKDPEAAAGHVATFLKLDKALTLELVKKVRFDMRLDQGSINNFELQEAQLKGLGKLAKPVDWKNFVYPDLLKEVKPDAVNYELPKPKS</sequence>
<evidence type="ECO:0000313" key="7">
    <source>
        <dbReference type="Proteomes" id="UP000596427"/>
    </source>
</evidence>
<keyword evidence="7" id="KW-1185">Reference proteome</keyword>
<feature type="signal peptide" evidence="4">
    <location>
        <begin position="1"/>
        <end position="28"/>
    </location>
</feature>
<evidence type="ECO:0000259" key="5">
    <source>
        <dbReference type="SMART" id="SM00062"/>
    </source>
</evidence>
<dbReference type="EMBL" id="CP063362">
    <property type="protein sequence ID" value="QRG07077.1"/>
    <property type="molecule type" value="Genomic_DNA"/>
</dbReference>
<reference evidence="6 7" key="1">
    <citation type="submission" date="2020-10" db="EMBL/GenBank/DDBJ databases">
        <title>Degradation of 1,4-Dioxane by Xanthobacter sp. YN2, via a Novel Group-2 Soluble Di-Iron Monooxygenase.</title>
        <authorList>
            <person name="Ma F."/>
            <person name="Wang Y."/>
            <person name="Yang J."/>
            <person name="Guo H."/>
            <person name="Su D."/>
            <person name="Yu L."/>
        </authorList>
    </citation>
    <scope>NUCLEOTIDE SEQUENCE [LARGE SCALE GENOMIC DNA]</scope>
    <source>
        <strain evidence="6 7">YN2</strain>
    </source>
</reference>
<dbReference type="SMART" id="SM00062">
    <property type="entry name" value="PBPb"/>
    <property type="match status" value="1"/>
</dbReference>
<evidence type="ECO:0000256" key="3">
    <source>
        <dbReference type="ARBA" id="ARBA00022729"/>
    </source>
</evidence>
<feature type="domain" description="Solute-binding protein family 3/N-terminal" evidence="5">
    <location>
        <begin position="32"/>
        <end position="246"/>
    </location>
</feature>
<accession>A0A974PNY5</accession>
<dbReference type="Pfam" id="PF13379">
    <property type="entry name" value="NMT1_2"/>
    <property type="match status" value="1"/>
</dbReference>
<dbReference type="AlphaFoldDB" id="A0A974PNY5"/>
<dbReference type="CDD" id="cd01008">
    <property type="entry name" value="PBP2_NrtA_SsuA_CpmA_like"/>
    <property type="match status" value="1"/>
</dbReference>
<protein>
    <submittedName>
        <fullName evidence="6">ABC transporter substrate-binding protein</fullName>
    </submittedName>
</protein>
<dbReference type="GO" id="GO:0042597">
    <property type="term" value="C:periplasmic space"/>
    <property type="evidence" value="ECO:0007669"/>
    <property type="project" value="UniProtKB-SubCell"/>
</dbReference>
<gene>
    <name evidence="6" type="ORF">EZH22_01090</name>
</gene>
<proteinExistence type="inferred from homology"/>
<dbReference type="PANTHER" id="PTHR30024">
    <property type="entry name" value="ALIPHATIC SULFONATES-BINDING PROTEIN-RELATED"/>
    <property type="match status" value="1"/>
</dbReference>
<evidence type="ECO:0000313" key="6">
    <source>
        <dbReference type="EMBL" id="QRG07077.1"/>
    </source>
</evidence>
<evidence type="ECO:0000256" key="1">
    <source>
        <dbReference type="ARBA" id="ARBA00004418"/>
    </source>
</evidence>
<comment type="similarity">
    <text evidence="2">Belongs to the bacterial solute-binding protein SsuA/TauA family.</text>
</comment>
<dbReference type="RefSeq" id="WP_203193990.1">
    <property type="nucleotide sequence ID" value="NZ_CP063362.1"/>
</dbReference>
<keyword evidence="3 4" id="KW-0732">Signal</keyword>
<dbReference type="InterPro" id="IPR001638">
    <property type="entry name" value="Solute-binding_3/MltF_N"/>
</dbReference>
<evidence type="ECO:0000256" key="4">
    <source>
        <dbReference type="SAM" id="SignalP"/>
    </source>
</evidence>
<evidence type="ECO:0000256" key="2">
    <source>
        <dbReference type="ARBA" id="ARBA00010742"/>
    </source>
</evidence>
<dbReference type="Proteomes" id="UP000596427">
    <property type="component" value="Chromosome"/>
</dbReference>
<dbReference type="KEGG" id="xdi:EZH22_01090"/>
<organism evidence="6 7">
    <name type="scientific">Xanthobacter dioxanivorans</name>
    <dbReference type="NCBI Taxonomy" id="2528964"/>
    <lineage>
        <taxon>Bacteria</taxon>
        <taxon>Pseudomonadati</taxon>
        <taxon>Pseudomonadota</taxon>
        <taxon>Alphaproteobacteria</taxon>
        <taxon>Hyphomicrobiales</taxon>
        <taxon>Xanthobacteraceae</taxon>
        <taxon>Xanthobacter</taxon>
    </lineage>
</organism>
<dbReference type="SUPFAM" id="SSF53850">
    <property type="entry name" value="Periplasmic binding protein-like II"/>
    <property type="match status" value="1"/>
</dbReference>
<dbReference type="PANTHER" id="PTHR30024:SF47">
    <property type="entry name" value="TAURINE-BINDING PERIPLASMIC PROTEIN"/>
    <property type="match status" value="1"/>
</dbReference>